<protein>
    <submittedName>
        <fullName evidence="1">Unclassified</fullName>
    </submittedName>
</protein>
<dbReference type="EMBL" id="HG317732">
    <property type="protein sequence ID" value="CDX48228.1"/>
    <property type="molecule type" value="Genomic_DNA"/>
</dbReference>
<proteinExistence type="predicted"/>
<accession>W1I9E5</accession>
<dbReference type="AlphaFoldDB" id="W1I9E5"/>
<gene>
    <name evidence="1" type="ORF">BN849_0126340</name>
</gene>
<sequence>MLIPKAKPSNCGKHLKLFQPNHHGNIDGGTGNDSWYGKIEIENS</sequence>
<name>W1I9E5_FUSPS</name>
<organism evidence="1">
    <name type="scientific">Fusarium pseudograminearum CS5834</name>
    <dbReference type="NCBI Taxonomy" id="1318459"/>
    <lineage>
        <taxon>Eukaryota</taxon>
        <taxon>Fungi</taxon>
        <taxon>Dikarya</taxon>
        <taxon>Ascomycota</taxon>
        <taxon>Pezizomycotina</taxon>
        <taxon>Sordariomycetes</taxon>
        <taxon>Hypocreomycetidae</taxon>
        <taxon>Hypocreales</taxon>
        <taxon>Nectriaceae</taxon>
        <taxon>Fusarium</taxon>
    </lineage>
</organism>
<evidence type="ECO:0000313" key="1">
    <source>
        <dbReference type="EMBL" id="CDL73290.1"/>
    </source>
</evidence>
<dbReference type="EMBL" id="CBMF010001386">
    <property type="protein sequence ID" value="CDL73290.1"/>
    <property type="molecule type" value="Genomic_DNA"/>
</dbReference>
<reference evidence="1" key="1">
    <citation type="submission" date="2013-05" db="EMBL/GenBank/DDBJ databases">
        <title>Draft genome sequences of six wheat associated Fusarium spp. isolates.</title>
        <authorList>
            <person name="Moolhuijzen P.M."/>
            <person name="Manners J.M."/>
            <person name="Wilcox S."/>
            <person name="Bellgard M.I."/>
            <person name="Gardiner D.M."/>
        </authorList>
    </citation>
    <scope>NUCLEOTIDE SEQUENCE</scope>
    <source>
        <strain evidence="1">CS5834</strain>
    </source>
</reference>